<evidence type="ECO:0000313" key="1">
    <source>
        <dbReference type="EMBL" id="RUT02583.1"/>
    </source>
</evidence>
<dbReference type="Proteomes" id="UP000271624">
    <property type="component" value="Unassembled WGS sequence"/>
</dbReference>
<organism evidence="1 2">
    <name type="scientific">Dulcicalothrix desertica PCC 7102</name>
    <dbReference type="NCBI Taxonomy" id="232991"/>
    <lineage>
        <taxon>Bacteria</taxon>
        <taxon>Bacillati</taxon>
        <taxon>Cyanobacteriota</taxon>
        <taxon>Cyanophyceae</taxon>
        <taxon>Nostocales</taxon>
        <taxon>Calotrichaceae</taxon>
        <taxon>Dulcicalothrix</taxon>
    </lineage>
</organism>
<gene>
    <name evidence="1" type="ORF">DSM106972_060610</name>
</gene>
<dbReference type="AlphaFoldDB" id="A0A433V929"/>
<sequence>MTSGKFDQFKRNIPLSAPLQAYRGLISQLLTESQERLQYWKKIFLNALRNNAQIIIDAIPELELIILIGLGKHFLLLNLKSHSI</sequence>
<proteinExistence type="predicted"/>
<keyword evidence="2" id="KW-1185">Reference proteome</keyword>
<accession>A0A433V929</accession>
<reference evidence="1" key="1">
    <citation type="submission" date="2018-12" db="EMBL/GenBank/DDBJ databases">
        <authorList>
            <person name="Will S."/>
            <person name="Neumann-Schaal M."/>
            <person name="Henke P."/>
        </authorList>
    </citation>
    <scope>NUCLEOTIDE SEQUENCE</scope>
    <source>
        <strain evidence="1">PCC 7102</strain>
    </source>
</reference>
<comment type="caution">
    <text evidence="1">The sequence shown here is derived from an EMBL/GenBank/DDBJ whole genome shotgun (WGS) entry which is preliminary data.</text>
</comment>
<name>A0A433V929_9CYAN</name>
<dbReference type="EMBL" id="RSCL01000016">
    <property type="protein sequence ID" value="RUT02583.1"/>
    <property type="molecule type" value="Genomic_DNA"/>
</dbReference>
<evidence type="ECO:0000313" key="2">
    <source>
        <dbReference type="Proteomes" id="UP000271624"/>
    </source>
</evidence>
<reference evidence="1" key="2">
    <citation type="journal article" date="2019" name="Genome Biol. Evol.">
        <title>Day and night: Metabolic profiles and evolutionary relationships of six axenic non-marine cyanobacteria.</title>
        <authorList>
            <person name="Will S.E."/>
            <person name="Henke P."/>
            <person name="Boedeker C."/>
            <person name="Huang S."/>
            <person name="Brinkmann H."/>
            <person name="Rohde M."/>
            <person name="Jarek M."/>
            <person name="Friedl T."/>
            <person name="Seufert S."/>
            <person name="Schumacher M."/>
            <person name="Overmann J."/>
            <person name="Neumann-Schaal M."/>
            <person name="Petersen J."/>
        </authorList>
    </citation>
    <scope>NUCLEOTIDE SEQUENCE [LARGE SCALE GENOMIC DNA]</scope>
    <source>
        <strain evidence="1">PCC 7102</strain>
    </source>
</reference>
<protein>
    <submittedName>
        <fullName evidence="1">Uncharacterized protein</fullName>
    </submittedName>
</protein>